<feature type="domain" description="RecX second three-helical" evidence="7">
    <location>
        <begin position="107"/>
        <end position="148"/>
    </location>
</feature>
<dbReference type="Pfam" id="PF21982">
    <property type="entry name" value="RecX_HTH1"/>
    <property type="match status" value="1"/>
</dbReference>
<dbReference type="RefSeq" id="WP_034539141.1">
    <property type="nucleotide sequence ID" value="NZ_JBJNQK010000018.1"/>
</dbReference>
<dbReference type="Pfam" id="PF02631">
    <property type="entry name" value="RecX_HTH2"/>
    <property type="match status" value="1"/>
</dbReference>
<dbReference type="Pfam" id="PF21981">
    <property type="entry name" value="RecX_HTH3"/>
    <property type="match status" value="1"/>
</dbReference>
<evidence type="ECO:0000256" key="1">
    <source>
        <dbReference type="ARBA" id="ARBA00003529"/>
    </source>
</evidence>
<dbReference type="InterPro" id="IPR003783">
    <property type="entry name" value="Regulatory_RecX"/>
</dbReference>
<dbReference type="GO" id="GO:0005737">
    <property type="term" value="C:cytoplasm"/>
    <property type="evidence" value="ECO:0007669"/>
    <property type="project" value="UniProtKB-SubCell"/>
</dbReference>
<proteinExistence type="inferred from homology"/>
<feature type="domain" description="RecX first three-helical" evidence="9">
    <location>
        <begin position="62"/>
        <end position="100"/>
    </location>
</feature>
<comment type="subcellular location">
    <subcellularLocation>
        <location evidence="2 6">Cytoplasm</location>
    </subcellularLocation>
</comment>
<dbReference type="Gene3D" id="1.10.10.10">
    <property type="entry name" value="Winged helix-like DNA-binding domain superfamily/Winged helix DNA-binding domain"/>
    <property type="match status" value="4"/>
</dbReference>
<dbReference type="NCBIfam" id="NF010733">
    <property type="entry name" value="PRK14135.1"/>
    <property type="match status" value="1"/>
</dbReference>
<dbReference type="Proteomes" id="UP000030001">
    <property type="component" value="Unassembled WGS sequence"/>
</dbReference>
<dbReference type="InterPro" id="IPR053924">
    <property type="entry name" value="RecX_HTH_2nd"/>
</dbReference>
<evidence type="ECO:0000259" key="8">
    <source>
        <dbReference type="Pfam" id="PF21981"/>
    </source>
</evidence>
<name>A0A099YB42_LIMMU</name>
<comment type="function">
    <text evidence="1 6">Modulates RecA activity.</text>
</comment>
<protein>
    <recommendedName>
        <fullName evidence="4 6">Regulatory protein RecX</fullName>
    </recommendedName>
</protein>
<evidence type="ECO:0000256" key="5">
    <source>
        <dbReference type="ARBA" id="ARBA00022490"/>
    </source>
</evidence>
<evidence type="ECO:0000256" key="6">
    <source>
        <dbReference type="HAMAP-Rule" id="MF_01114"/>
    </source>
</evidence>
<gene>
    <name evidence="6" type="primary">recX</name>
    <name evidence="10" type="ORF">LX03_01200</name>
</gene>
<keyword evidence="5 6" id="KW-0963">Cytoplasm</keyword>
<dbReference type="PANTHER" id="PTHR33602">
    <property type="entry name" value="REGULATORY PROTEIN RECX FAMILY PROTEIN"/>
    <property type="match status" value="1"/>
</dbReference>
<comment type="caution">
    <text evidence="10">The sequence shown here is derived from an EMBL/GenBank/DDBJ whole genome shotgun (WGS) entry which is preliminary data.</text>
</comment>
<dbReference type="InterPro" id="IPR053925">
    <property type="entry name" value="RecX_HTH_3rd"/>
</dbReference>
<dbReference type="GO" id="GO:0006282">
    <property type="term" value="P:regulation of DNA repair"/>
    <property type="evidence" value="ECO:0007669"/>
    <property type="project" value="UniProtKB-UniRule"/>
</dbReference>
<dbReference type="EMBL" id="JROC01000021">
    <property type="protein sequence ID" value="KGL67469.1"/>
    <property type="molecule type" value="Genomic_DNA"/>
</dbReference>
<evidence type="ECO:0000256" key="4">
    <source>
        <dbReference type="ARBA" id="ARBA00018111"/>
    </source>
</evidence>
<reference evidence="10 11" key="1">
    <citation type="submission" date="2014-09" db="EMBL/GenBank/DDBJ databases">
        <title>Lactobacillus mucosae CRL573 Genome Sequencing.</title>
        <authorList>
            <person name="Bleckwedel J."/>
            <person name="Teran L.C."/>
            <person name="Bonacina J."/>
            <person name="Saavedra L."/>
            <person name="Mozzi F.B."/>
            <person name="Raya R.R."/>
        </authorList>
    </citation>
    <scope>NUCLEOTIDE SEQUENCE [LARGE SCALE GENOMIC DNA]</scope>
    <source>
        <strain evidence="10 11">CRL573</strain>
    </source>
</reference>
<feature type="domain" description="RecX third three-helical" evidence="8">
    <location>
        <begin position="213"/>
        <end position="260"/>
    </location>
</feature>
<dbReference type="HAMAP" id="MF_01114">
    <property type="entry name" value="RecX"/>
    <property type="match status" value="1"/>
</dbReference>
<comment type="similarity">
    <text evidence="3 6">Belongs to the RecX family.</text>
</comment>
<evidence type="ECO:0000259" key="7">
    <source>
        <dbReference type="Pfam" id="PF02631"/>
    </source>
</evidence>
<evidence type="ECO:0000313" key="11">
    <source>
        <dbReference type="Proteomes" id="UP000030001"/>
    </source>
</evidence>
<organism evidence="10 11">
    <name type="scientific">Limosilactobacillus mucosae</name>
    <name type="common">Lactobacillus mucosae</name>
    <dbReference type="NCBI Taxonomy" id="97478"/>
    <lineage>
        <taxon>Bacteria</taxon>
        <taxon>Bacillati</taxon>
        <taxon>Bacillota</taxon>
        <taxon>Bacilli</taxon>
        <taxon>Lactobacillales</taxon>
        <taxon>Lactobacillaceae</taxon>
        <taxon>Limosilactobacillus</taxon>
    </lineage>
</organism>
<evidence type="ECO:0000259" key="9">
    <source>
        <dbReference type="Pfam" id="PF21982"/>
    </source>
</evidence>
<dbReference type="InterPro" id="IPR053926">
    <property type="entry name" value="RecX_HTH_1st"/>
</dbReference>
<dbReference type="InterPro" id="IPR036388">
    <property type="entry name" value="WH-like_DNA-bd_sf"/>
</dbReference>
<dbReference type="AlphaFoldDB" id="A0A099YB42"/>
<evidence type="ECO:0000256" key="2">
    <source>
        <dbReference type="ARBA" id="ARBA00004496"/>
    </source>
</evidence>
<evidence type="ECO:0000256" key="3">
    <source>
        <dbReference type="ARBA" id="ARBA00009695"/>
    </source>
</evidence>
<evidence type="ECO:0000313" key="10">
    <source>
        <dbReference type="EMBL" id="KGL67469.1"/>
    </source>
</evidence>
<sequence length="266" mass="31151">MAKISKIEAQKRPGRYNIYLDGKYAFAVAESVLIKYRLMKGMELDQAQLAQISNDDEIAKTYNKMLDYLAHQLRTEHDVYEKMRQLKIPAEDIEPVMQKLRGLHLLDDHEYAASYVRTVMNTELKGPQVIRQKLRQKQIGELDIDSALAQFTPERQLANATKLAKKLFKRYNKLPARRQAEKVRQGLVTNGYAADLFNEIKDTVTPQPDLEQEDELLAKEAAKAWRRYEKRAPTDYERRLKVKQTLYRKGFDLDEVEHWLNEHENA</sequence>
<dbReference type="PANTHER" id="PTHR33602:SF1">
    <property type="entry name" value="REGULATORY PROTEIN RECX FAMILY PROTEIN"/>
    <property type="match status" value="1"/>
</dbReference>
<accession>A0A099YB42</accession>